<proteinExistence type="predicted"/>
<protein>
    <submittedName>
        <fullName evidence="4">Globin-coupled sensor protein</fullName>
    </submittedName>
</protein>
<dbReference type="Proteomes" id="UP001344632">
    <property type="component" value="Unassembled WGS sequence"/>
</dbReference>
<sequence>MKCPFGFISQKLHSKDSQNLQNNDLKQAFAEDFIERSSHFLPGHEELNEQMRMIDLNEMDLSLLRQIKPAIETYMDRITDYFYESVLDVEKLEQIILKHSTIERLKRTLRDHLLEVFDGNVDEEYINKRLMIAKVHKRVGLEPKWYLSAFQNLQNGFMVIIYKEILMDDEQRLMVIRTITKLLNLEQQLVLEAYEKENMLEKQLKYEKVKDELKIKIAMFSEDLVHLSISTNAAIEQLIASSGEVNDTFHKTSSLAVNSEKLAQEGSLQMDGLNERISSIFERTHEMEDYVKELTDASKQIEYIVDSLKEFASQTKMLSLNATIEAARAGEHGRGFWCGCSGSQPFV</sequence>
<dbReference type="InterPro" id="IPR009050">
    <property type="entry name" value="Globin-like_sf"/>
</dbReference>
<dbReference type="SUPFAM" id="SSF46458">
    <property type="entry name" value="Globin-like"/>
    <property type="match status" value="1"/>
</dbReference>
<dbReference type="RefSeq" id="WP_326091608.1">
    <property type="nucleotide sequence ID" value="NZ_JARLKZ010000030.1"/>
</dbReference>
<dbReference type="InterPro" id="IPR039379">
    <property type="entry name" value="Protoglobin_sensor_dom"/>
</dbReference>
<keyword evidence="1 2" id="KW-0807">Transducer</keyword>
<gene>
    <name evidence="4" type="ORF">P4H66_29400</name>
</gene>
<dbReference type="CDD" id="cd01068">
    <property type="entry name" value="globin_sensor"/>
    <property type="match status" value="1"/>
</dbReference>
<evidence type="ECO:0000259" key="3">
    <source>
        <dbReference type="PROSITE" id="PS50111"/>
    </source>
</evidence>
<evidence type="ECO:0000313" key="5">
    <source>
        <dbReference type="Proteomes" id="UP001344632"/>
    </source>
</evidence>
<dbReference type="InterPro" id="IPR044398">
    <property type="entry name" value="Globin-sensor_dom"/>
</dbReference>
<dbReference type="Pfam" id="PF11563">
    <property type="entry name" value="Protoglobin"/>
    <property type="match status" value="1"/>
</dbReference>
<keyword evidence="5" id="KW-1185">Reference proteome</keyword>
<dbReference type="PANTHER" id="PTHR32089:SF112">
    <property type="entry name" value="LYSOZYME-LIKE PROTEIN-RELATED"/>
    <property type="match status" value="1"/>
</dbReference>
<accession>A0ABU6GVZ9</accession>
<comment type="caution">
    <text evidence="4">The sequence shown here is derived from an EMBL/GenBank/DDBJ whole genome shotgun (WGS) entry which is preliminary data.</text>
</comment>
<feature type="domain" description="Methyl-accepting transducer" evidence="3">
    <location>
        <begin position="230"/>
        <end position="336"/>
    </location>
</feature>
<dbReference type="Gene3D" id="1.10.287.950">
    <property type="entry name" value="Methyl-accepting chemotaxis protein"/>
    <property type="match status" value="1"/>
</dbReference>
<dbReference type="EMBL" id="JARLKZ010000030">
    <property type="protein sequence ID" value="MEC0243930.1"/>
    <property type="molecule type" value="Genomic_DNA"/>
</dbReference>
<dbReference type="InterPro" id="IPR012292">
    <property type="entry name" value="Globin/Proto"/>
</dbReference>
<organism evidence="4 5">
    <name type="scientific">Paenibacillus dokdonensis</name>
    <dbReference type="NCBI Taxonomy" id="2567944"/>
    <lineage>
        <taxon>Bacteria</taxon>
        <taxon>Bacillati</taxon>
        <taxon>Bacillota</taxon>
        <taxon>Bacilli</taxon>
        <taxon>Bacillales</taxon>
        <taxon>Paenibacillaceae</taxon>
        <taxon>Paenibacillus</taxon>
    </lineage>
</organism>
<dbReference type="PANTHER" id="PTHR32089">
    <property type="entry name" value="METHYL-ACCEPTING CHEMOTAXIS PROTEIN MCPB"/>
    <property type="match status" value="1"/>
</dbReference>
<name>A0ABU6GVZ9_9BACL</name>
<dbReference type="InterPro" id="IPR004089">
    <property type="entry name" value="MCPsignal_dom"/>
</dbReference>
<evidence type="ECO:0000256" key="1">
    <source>
        <dbReference type="ARBA" id="ARBA00023224"/>
    </source>
</evidence>
<dbReference type="Pfam" id="PF00015">
    <property type="entry name" value="MCPsignal"/>
    <property type="match status" value="1"/>
</dbReference>
<dbReference type="SUPFAM" id="SSF58104">
    <property type="entry name" value="Methyl-accepting chemotaxis protein (MCP) signaling domain"/>
    <property type="match status" value="1"/>
</dbReference>
<evidence type="ECO:0000256" key="2">
    <source>
        <dbReference type="PROSITE-ProRule" id="PRU00284"/>
    </source>
</evidence>
<evidence type="ECO:0000313" key="4">
    <source>
        <dbReference type="EMBL" id="MEC0243930.1"/>
    </source>
</evidence>
<reference evidence="4 5" key="1">
    <citation type="submission" date="2023-03" db="EMBL/GenBank/DDBJ databases">
        <title>Bacillus Genome Sequencing.</title>
        <authorList>
            <person name="Dunlap C."/>
        </authorList>
    </citation>
    <scope>NUCLEOTIDE SEQUENCE [LARGE SCALE GENOMIC DNA]</scope>
    <source>
        <strain evidence="4 5">BD-525</strain>
    </source>
</reference>
<dbReference type="PROSITE" id="PS50111">
    <property type="entry name" value="CHEMOTAXIS_TRANSDUC_2"/>
    <property type="match status" value="1"/>
</dbReference>
<dbReference type="Gene3D" id="1.10.490.10">
    <property type="entry name" value="Globins"/>
    <property type="match status" value="1"/>
</dbReference>